<dbReference type="AlphaFoldDB" id="A0A840R2K3"/>
<evidence type="ECO:0000256" key="2">
    <source>
        <dbReference type="ARBA" id="ARBA00023315"/>
    </source>
</evidence>
<organism evidence="4 5">
    <name type="scientific">Zhongshania antarctica</name>
    <dbReference type="NCBI Taxonomy" id="641702"/>
    <lineage>
        <taxon>Bacteria</taxon>
        <taxon>Pseudomonadati</taxon>
        <taxon>Pseudomonadota</taxon>
        <taxon>Gammaproteobacteria</taxon>
        <taxon>Cellvibrionales</taxon>
        <taxon>Spongiibacteraceae</taxon>
        <taxon>Zhongshania</taxon>
    </lineage>
</organism>
<dbReference type="InterPro" id="IPR000182">
    <property type="entry name" value="GNAT_dom"/>
</dbReference>
<protein>
    <submittedName>
        <fullName evidence="4">Ribosomal protein S18 acetylase RimI-like enzyme</fullName>
    </submittedName>
</protein>
<evidence type="ECO:0000313" key="5">
    <source>
        <dbReference type="Proteomes" id="UP000536640"/>
    </source>
</evidence>
<dbReference type="InterPro" id="IPR016181">
    <property type="entry name" value="Acyl_CoA_acyltransferase"/>
</dbReference>
<feature type="domain" description="N-acetyltransferase" evidence="3">
    <location>
        <begin position="1"/>
        <end position="197"/>
    </location>
</feature>
<name>A0A840R2K3_9GAMM</name>
<keyword evidence="5" id="KW-1185">Reference proteome</keyword>
<keyword evidence="1" id="KW-0808">Transferase</keyword>
<evidence type="ECO:0000313" key="4">
    <source>
        <dbReference type="EMBL" id="MBB5186997.1"/>
    </source>
</evidence>
<keyword evidence="4" id="KW-0687">Ribonucleoprotein</keyword>
<reference evidence="4 5" key="1">
    <citation type="submission" date="2020-08" db="EMBL/GenBank/DDBJ databases">
        <title>Genomic Encyclopedia of Type Strains, Phase IV (KMG-IV): sequencing the most valuable type-strain genomes for metagenomic binning, comparative biology and taxonomic classification.</title>
        <authorList>
            <person name="Goeker M."/>
        </authorList>
    </citation>
    <scope>NUCLEOTIDE SEQUENCE [LARGE SCALE GENOMIC DNA]</scope>
    <source>
        <strain evidence="4 5">DSM 25701</strain>
    </source>
</reference>
<accession>A0A840R2K3</accession>
<dbReference type="GO" id="GO:0005840">
    <property type="term" value="C:ribosome"/>
    <property type="evidence" value="ECO:0007669"/>
    <property type="project" value="UniProtKB-KW"/>
</dbReference>
<keyword evidence="4" id="KW-0689">Ribosomal protein</keyword>
<dbReference type="Pfam" id="PF00583">
    <property type="entry name" value="Acetyltransf_1"/>
    <property type="match status" value="1"/>
</dbReference>
<evidence type="ECO:0000259" key="3">
    <source>
        <dbReference type="PROSITE" id="PS51186"/>
    </source>
</evidence>
<dbReference type="Gene3D" id="3.40.630.30">
    <property type="match status" value="1"/>
</dbReference>
<gene>
    <name evidence="4" type="ORF">HNQ57_001260</name>
</gene>
<dbReference type="EMBL" id="JACHHW010000003">
    <property type="protein sequence ID" value="MBB5186997.1"/>
    <property type="molecule type" value="Genomic_DNA"/>
</dbReference>
<evidence type="ECO:0000256" key="1">
    <source>
        <dbReference type="ARBA" id="ARBA00022679"/>
    </source>
</evidence>
<dbReference type="SUPFAM" id="SSF55729">
    <property type="entry name" value="Acyl-CoA N-acyltransferases (Nat)"/>
    <property type="match status" value="1"/>
</dbReference>
<keyword evidence="2" id="KW-0012">Acyltransferase</keyword>
<dbReference type="InterPro" id="IPR050832">
    <property type="entry name" value="Bact_Acetyltransf"/>
</dbReference>
<dbReference type="PANTHER" id="PTHR43877:SF2">
    <property type="entry name" value="AMINOALKYLPHOSPHONATE N-ACETYLTRANSFERASE-RELATED"/>
    <property type="match status" value="1"/>
</dbReference>
<sequence>MIRPAQSEDSRLAAGLVFLSGPVAFEYIFNSAHGPDIRDFLALEFAESGTMFSHRHHFVCEQDGQLIATIGGFDKTSHDATFMGNAKAIFTQYGWRGIVKGLFFELRLVKPPRKGCYYLCHIAVAPEWRGKGIAAQLINFMAARAQELGYSILSLDVAELNIGALRLYQQLGFKVVKRNKSYNGVLDHHLYMEMTLPAAAQ</sequence>
<dbReference type="GO" id="GO:0016747">
    <property type="term" value="F:acyltransferase activity, transferring groups other than amino-acyl groups"/>
    <property type="evidence" value="ECO:0007669"/>
    <property type="project" value="InterPro"/>
</dbReference>
<dbReference type="Proteomes" id="UP000536640">
    <property type="component" value="Unassembled WGS sequence"/>
</dbReference>
<dbReference type="PROSITE" id="PS51186">
    <property type="entry name" value="GNAT"/>
    <property type="match status" value="1"/>
</dbReference>
<comment type="caution">
    <text evidence="4">The sequence shown here is derived from an EMBL/GenBank/DDBJ whole genome shotgun (WGS) entry which is preliminary data.</text>
</comment>
<dbReference type="RefSeq" id="WP_184461736.1">
    <property type="nucleotide sequence ID" value="NZ_JACHHW010000003.1"/>
</dbReference>
<dbReference type="PANTHER" id="PTHR43877">
    <property type="entry name" value="AMINOALKYLPHOSPHONATE N-ACETYLTRANSFERASE-RELATED-RELATED"/>
    <property type="match status" value="1"/>
</dbReference>
<dbReference type="CDD" id="cd04301">
    <property type="entry name" value="NAT_SF"/>
    <property type="match status" value="1"/>
</dbReference>
<proteinExistence type="predicted"/>